<dbReference type="PANTHER" id="PTHR42899">
    <property type="entry name" value="SPERMATOGENESIS-ASSOCIATED PROTEIN 20"/>
    <property type="match status" value="1"/>
</dbReference>
<dbReference type="AlphaFoldDB" id="A0AAD9R293"/>
<keyword evidence="3" id="KW-1185">Reference proteome</keyword>
<dbReference type="SUPFAM" id="SSF52833">
    <property type="entry name" value="Thioredoxin-like"/>
    <property type="match status" value="1"/>
</dbReference>
<organism evidence="2 3">
    <name type="scientific">Acropora cervicornis</name>
    <name type="common">Staghorn coral</name>
    <dbReference type="NCBI Taxonomy" id="6130"/>
    <lineage>
        <taxon>Eukaryota</taxon>
        <taxon>Metazoa</taxon>
        <taxon>Cnidaria</taxon>
        <taxon>Anthozoa</taxon>
        <taxon>Hexacorallia</taxon>
        <taxon>Scleractinia</taxon>
        <taxon>Astrocoeniina</taxon>
        <taxon>Acroporidae</taxon>
        <taxon>Acropora</taxon>
    </lineage>
</organism>
<name>A0AAD9R293_ACRCE</name>
<dbReference type="PANTHER" id="PTHR42899:SF1">
    <property type="entry name" value="SPERMATOGENESIS-ASSOCIATED PROTEIN 20"/>
    <property type="match status" value="1"/>
</dbReference>
<dbReference type="Gene3D" id="3.40.30.10">
    <property type="entry name" value="Glutaredoxin"/>
    <property type="match status" value="1"/>
</dbReference>
<dbReference type="CDD" id="cd02955">
    <property type="entry name" value="SSP411"/>
    <property type="match status" value="1"/>
</dbReference>
<reference evidence="2" key="1">
    <citation type="journal article" date="2023" name="G3 (Bethesda)">
        <title>Whole genome assembly and annotation of the endangered Caribbean coral Acropora cervicornis.</title>
        <authorList>
            <person name="Selwyn J.D."/>
            <person name="Vollmer S.V."/>
        </authorList>
    </citation>
    <scope>NUCLEOTIDE SEQUENCE</scope>
    <source>
        <strain evidence="2">K2</strain>
    </source>
</reference>
<dbReference type="GO" id="GO:0005975">
    <property type="term" value="P:carbohydrate metabolic process"/>
    <property type="evidence" value="ECO:0007669"/>
    <property type="project" value="InterPro"/>
</dbReference>
<protein>
    <submittedName>
        <fullName evidence="2">Spermatogenesis-associated protein 20</fullName>
    </submittedName>
</protein>
<evidence type="ECO:0000259" key="1">
    <source>
        <dbReference type="Pfam" id="PF03190"/>
    </source>
</evidence>
<sequence>MRTLMATMATLGNPRAIPILSPPRSYSRKTGQTTLMFSSTISPRILPRIFSGFAFNGNRINTRKFITPWYFVQQYSLLFRRTMASGGGESNGDKHKHTNRLVNSMSPYLLQHKHNPVDWYPWGDEAFKKAKQENKPIFLSVGYSTCHWCHVMERESFESEEIAQILNDKFVSVKVDREERPDVDKVYMTYIQAMTGGGGWPMSVWLTPDLKPFVGATYFPPEDQAGRPGFRTILNHISKQWEENRDKLMQQANVIIKAIQQHTGEMHEPSETGDMPSAECISKLFNDMKTSFDEEYGGYGKEASNMVLKTLEFMEKGGIHDHVGQGFHRYSTDRFWHVPHFEKMLYDQAQLAVLYADGYQASKKENLAETTRDILLYVMRDLSHKLGGFYSAEDADSLPNKTDSHKKEGAFCVWEEQEIKKLLQDERVTNKSGDSVSASYLFVKHYGVESEGNVKPHQETARAAGVDESTVAEQLARAREILFEERQKRPPPHLDTKMITAWNGLMISGLARAAQVLGEEIYEKRARKAAEFVKKYLFDAKSGHLLRSCYRGDDGEVMQM</sequence>
<evidence type="ECO:0000313" key="2">
    <source>
        <dbReference type="EMBL" id="KAK2571794.1"/>
    </source>
</evidence>
<comment type="caution">
    <text evidence="2">The sequence shown here is derived from an EMBL/GenBank/DDBJ whole genome shotgun (WGS) entry which is preliminary data.</text>
</comment>
<evidence type="ECO:0000313" key="3">
    <source>
        <dbReference type="Proteomes" id="UP001249851"/>
    </source>
</evidence>
<feature type="domain" description="Spermatogenesis-associated protein 20-like TRX" evidence="1">
    <location>
        <begin position="98"/>
        <end position="259"/>
    </location>
</feature>
<proteinExistence type="predicted"/>
<dbReference type="EMBL" id="JARQWQ010000005">
    <property type="protein sequence ID" value="KAK2571794.1"/>
    <property type="molecule type" value="Genomic_DNA"/>
</dbReference>
<dbReference type="InterPro" id="IPR024705">
    <property type="entry name" value="Ssp411"/>
</dbReference>
<gene>
    <name evidence="2" type="ORF">P5673_003195</name>
</gene>
<dbReference type="InterPro" id="IPR004879">
    <property type="entry name" value="Ssp411-like_TRX"/>
</dbReference>
<dbReference type="SUPFAM" id="SSF48208">
    <property type="entry name" value="Six-hairpin glycosidases"/>
    <property type="match status" value="1"/>
</dbReference>
<reference evidence="2" key="2">
    <citation type="journal article" date="2023" name="Science">
        <title>Genomic signatures of disease resistance in endangered staghorn corals.</title>
        <authorList>
            <person name="Vollmer S.V."/>
            <person name="Selwyn J.D."/>
            <person name="Despard B.A."/>
            <person name="Roesel C.L."/>
        </authorList>
    </citation>
    <scope>NUCLEOTIDE SEQUENCE</scope>
    <source>
        <strain evidence="2">K2</strain>
    </source>
</reference>
<dbReference type="Proteomes" id="UP001249851">
    <property type="component" value="Unassembled WGS sequence"/>
</dbReference>
<accession>A0AAD9R293</accession>
<dbReference type="Pfam" id="PF03190">
    <property type="entry name" value="Thioredox_DsbH"/>
    <property type="match status" value="1"/>
</dbReference>
<dbReference type="PIRSF" id="PIRSF006402">
    <property type="entry name" value="UCP006402_thioredoxin"/>
    <property type="match status" value="1"/>
</dbReference>
<dbReference type="InterPro" id="IPR036249">
    <property type="entry name" value="Thioredoxin-like_sf"/>
</dbReference>
<dbReference type="InterPro" id="IPR008928">
    <property type="entry name" value="6-hairpin_glycosidase_sf"/>
</dbReference>